<dbReference type="Proteomes" id="UP000824076">
    <property type="component" value="Unassembled WGS sequence"/>
</dbReference>
<dbReference type="Gene3D" id="3.40.50.280">
    <property type="entry name" value="Cobalamin-binding domain"/>
    <property type="match status" value="1"/>
</dbReference>
<dbReference type="InterPro" id="IPR006158">
    <property type="entry name" value="Cobalamin-bd"/>
</dbReference>
<dbReference type="Pfam" id="PF02310">
    <property type="entry name" value="B12-binding"/>
    <property type="match status" value="1"/>
</dbReference>
<evidence type="ECO:0000259" key="6">
    <source>
        <dbReference type="PROSITE" id="PS50972"/>
    </source>
</evidence>
<dbReference type="FunFam" id="3.20.20.20:FF:000002">
    <property type="entry name" value="Methionine synthase"/>
    <property type="match status" value="1"/>
</dbReference>
<organism evidence="10 11">
    <name type="scientific">Candidatus Limisoma intestinavium</name>
    <dbReference type="NCBI Taxonomy" id="2840856"/>
    <lineage>
        <taxon>Bacteria</taxon>
        <taxon>Pseudomonadati</taxon>
        <taxon>Bacteroidota</taxon>
        <taxon>Bacteroidia</taxon>
        <taxon>Bacteroidales</taxon>
        <taxon>Candidatus Limisoma</taxon>
    </lineage>
</organism>
<feature type="domain" description="AdoMet activation" evidence="7">
    <location>
        <begin position="445"/>
        <end position="776"/>
    </location>
</feature>
<dbReference type="PROSITE" id="PS51337">
    <property type="entry name" value="B12_BINDING_NTER"/>
    <property type="match status" value="1"/>
</dbReference>
<dbReference type="InterPro" id="IPR036724">
    <property type="entry name" value="Cobalamin-bd_sf"/>
</dbReference>
<evidence type="ECO:0000259" key="9">
    <source>
        <dbReference type="PROSITE" id="PS51337"/>
    </source>
</evidence>
<dbReference type="GO" id="GO:0046872">
    <property type="term" value="F:metal ion binding"/>
    <property type="evidence" value="ECO:0007669"/>
    <property type="project" value="InterPro"/>
</dbReference>
<proteinExistence type="inferred from homology"/>
<dbReference type="Gene3D" id="3.10.196.10">
    <property type="entry name" value="Vitamin B12-dependent methionine synthase, activation domain"/>
    <property type="match status" value="1"/>
</dbReference>
<dbReference type="EC" id="2.5.1.15" evidence="10"/>
<dbReference type="GO" id="GO:0032259">
    <property type="term" value="P:methylation"/>
    <property type="evidence" value="ECO:0007669"/>
    <property type="project" value="UniProtKB-KW"/>
</dbReference>
<dbReference type="InterPro" id="IPR011005">
    <property type="entry name" value="Dihydropteroate_synth-like_sf"/>
</dbReference>
<dbReference type="InterPro" id="IPR004223">
    <property type="entry name" value="VitB12-dep_Met_synth_activ_dom"/>
</dbReference>
<comment type="caution">
    <text evidence="10">The sequence shown here is derived from an EMBL/GenBank/DDBJ whole genome shotgun (WGS) entry which is preliminary data.</text>
</comment>
<dbReference type="GO" id="GO:0042558">
    <property type="term" value="P:pteridine-containing compound metabolic process"/>
    <property type="evidence" value="ECO:0007669"/>
    <property type="project" value="InterPro"/>
</dbReference>
<feature type="domain" description="Pterin-binding" evidence="6">
    <location>
        <begin position="1"/>
        <end position="168"/>
    </location>
</feature>
<protein>
    <submittedName>
        <fullName evidence="10">Dihydropteroate synthase</fullName>
        <ecNumber evidence="10">2.5.1.15</ecNumber>
    </submittedName>
</protein>
<keyword evidence="4" id="KW-0677">Repeat</keyword>
<dbReference type="SUPFAM" id="SSF52242">
    <property type="entry name" value="Cobalamin (vitamin B12)-binding domain"/>
    <property type="match status" value="1"/>
</dbReference>
<sequence>GKGIVNSISLKEGEQAFLSRAKFIKAMGAAVVVMAFDEKGQADTFERRIEICARAYRLLSEKVGFPPSDIIFDPNILAVATGIESHNRYALDFLDAVEWIKRNLPEAKTSGGVSNLSFAFRGNSYIREAMHAMFLRLAIGRGLDMAIVNVGTAMLFDDIPEALREAITDVLLCRTPNATVRLVEIADTAAKDAKLMQHTGEAIPVAATASPDEMLADAIAKGRNENIGQLLEASLATHHSASDVIEKPMMDGMAKVGRLFGEGKMFLPQVVRSAQVMKQAVEWLQPILEKEQNAAGNSTKGKVVLATVKGDVHDIGKNIVAIVLKCNGYDVIDLGVMVPAEKIVETAIDCHADFIGLSGLITPSLEEMCNVAKMMQQRDLQIPLLVGGAAASAIHTAVKIAPCRDALVAYVRDAASLPILLKEISSDMSGVHIKESQKALRERYAATSMPFIPLSEARKKSFVPDWGNYAPPVPRHFGTTDLAVSVKETIDYINWRAFFPVWNLDASFAELAELKGCDHCKAQWLAAQKTERIGKSLEAMQLLKDAQAALARLIRDADDSIRARVVLAEANADNDNIAFRIDDIRMSLPLLRRQSGEPCLSLADFVRPAAFGTDYAGAFAVAAGEKIEKIIAHYQATDHYKALLYRSLADRIAEAAAELVHARVRKEIWGYAPDEHVDCRRALRASYRGIRPAVGYPSLPDQSAIFMLDRLLRLSEIGISLTANGAMSPPSSICGLMLAHPDAHYFTIGKIYPDQRADYAARRGISVEQLAKWLPE</sequence>
<dbReference type="PROSITE" id="PS51332">
    <property type="entry name" value="B12_BINDING"/>
    <property type="match status" value="1"/>
</dbReference>
<keyword evidence="2 5" id="KW-0489">Methyltransferase</keyword>
<dbReference type="PROSITE" id="PS50974">
    <property type="entry name" value="ADOMET_ACTIVATION"/>
    <property type="match status" value="1"/>
</dbReference>
<feature type="non-terminal residue" evidence="10">
    <location>
        <position position="1"/>
    </location>
</feature>
<reference evidence="10" key="1">
    <citation type="submission" date="2020-10" db="EMBL/GenBank/DDBJ databases">
        <authorList>
            <person name="Gilroy R."/>
        </authorList>
    </citation>
    <scope>NUCLEOTIDE SEQUENCE</scope>
    <source>
        <strain evidence="10">17073</strain>
    </source>
</reference>
<accession>A0A9D1LGU8</accession>
<dbReference type="SUPFAM" id="SSF51717">
    <property type="entry name" value="Dihydropteroate synthetase-like"/>
    <property type="match status" value="1"/>
</dbReference>
<dbReference type="Pfam" id="PF02607">
    <property type="entry name" value="B12-binding_2"/>
    <property type="match status" value="1"/>
</dbReference>
<dbReference type="Pfam" id="PF00809">
    <property type="entry name" value="Pterin_bind"/>
    <property type="match status" value="1"/>
</dbReference>
<dbReference type="GO" id="GO:0031419">
    <property type="term" value="F:cobalamin binding"/>
    <property type="evidence" value="ECO:0007669"/>
    <property type="project" value="InterPro"/>
</dbReference>
<gene>
    <name evidence="10" type="ORF">IAD18_06325</name>
</gene>
<comment type="similarity">
    <text evidence="1">Belongs to the vitamin-B12 dependent methionine synthase family.</text>
</comment>
<dbReference type="SUPFAM" id="SSF56507">
    <property type="entry name" value="Methionine synthase activation domain-like"/>
    <property type="match status" value="1"/>
</dbReference>
<dbReference type="PANTHER" id="PTHR45833">
    <property type="entry name" value="METHIONINE SYNTHASE"/>
    <property type="match status" value="1"/>
</dbReference>
<dbReference type="SMART" id="SM01018">
    <property type="entry name" value="B12-binding_2"/>
    <property type="match status" value="1"/>
</dbReference>
<evidence type="ECO:0000313" key="11">
    <source>
        <dbReference type="Proteomes" id="UP000824076"/>
    </source>
</evidence>
<dbReference type="EMBL" id="DVMS01000179">
    <property type="protein sequence ID" value="HIU39264.1"/>
    <property type="molecule type" value="Genomic_DNA"/>
</dbReference>
<dbReference type="Pfam" id="PF02965">
    <property type="entry name" value="Met_synt_B12"/>
    <property type="match status" value="1"/>
</dbReference>
<dbReference type="Gene3D" id="3.20.20.20">
    <property type="entry name" value="Dihydropteroate synthase-like"/>
    <property type="match status" value="1"/>
</dbReference>
<dbReference type="GO" id="GO:0008705">
    <property type="term" value="F:methionine synthase activity"/>
    <property type="evidence" value="ECO:0007669"/>
    <property type="project" value="InterPro"/>
</dbReference>
<dbReference type="InterPro" id="IPR037010">
    <property type="entry name" value="VitB12-dep_Met_synth_activ_sf"/>
</dbReference>
<dbReference type="InterPro" id="IPR050554">
    <property type="entry name" value="Met_Synthase/Corrinoid"/>
</dbReference>
<feature type="domain" description="B12-binding" evidence="8">
    <location>
        <begin position="300"/>
        <end position="431"/>
    </location>
</feature>
<dbReference type="GO" id="GO:0004156">
    <property type="term" value="F:dihydropteroate synthase activity"/>
    <property type="evidence" value="ECO:0007669"/>
    <property type="project" value="UniProtKB-EC"/>
</dbReference>
<evidence type="ECO:0000259" key="7">
    <source>
        <dbReference type="PROSITE" id="PS50974"/>
    </source>
</evidence>
<dbReference type="InterPro" id="IPR000489">
    <property type="entry name" value="Pterin-binding_dom"/>
</dbReference>
<name>A0A9D1LGU8_9BACT</name>
<dbReference type="PANTHER" id="PTHR45833:SF2">
    <property type="entry name" value="BIFUNCTIONAL HOMOCYSTEINE S-METHYLTRANSFERASE_5,10-METHYLENETETRAHYDROFOLATE REDUCTASE"/>
    <property type="match status" value="1"/>
</dbReference>
<dbReference type="SUPFAM" id="SSF47644">
    <property type="entry name" value="Methionine synthase domain"/>
    <property type="match status" value="1"/>
</dbReference>
<dbReference type="GO" id="GO:0005829">
    <property type="term" value="C:cytosol"/>
    <property type="evidence" value="ECO:0007669"/>
    <property type="project" value="TreeGrafter"/>
</dbReference>
<keyword evidence="3 5" id="KW-0808">Transferase</keyword>
<dbReference type="Gene3D" id="1.10.288.10">
    <property type="entry name" value="Cobalamin-dependent Methionine Synthase, domain 2"/>
    <property type="match status" value="1"/>
</dbReference>
<dbReference type="PROSITE" id="PS50972">
    <property type="entry name" value="PTERIN_BINDING"/>
    <property type="match status" value="1"/>
</dbReference>
<evidence type="ECO:0000256" key="4">
    <source>
        <dbReference type="ARBA" id="ARBA00022737"/>
    </source>
</evidence>
<dbReference type="InterPro" id="IPR003759">
    <property type="entry name" value="Cbl-bd_cap"/>
</dbReference>
<feature type="domain" description="B12-binding N-terminal" evidence="9">
    <location>
        <begin position="202"/>
        <end position="296"/>
    </location>
</feature>
<evidence type="ECO:0000313" key="10">
    <source>
        <dbReference type="EMBL" id="HIU39264.1"/>
    </source>
</evidence>
<dbReference type="Gene3D" id="1.10.1240.10">
    <property type="entry name" value="Methionine synthase domain"/>
    <property type="match status" value="1"/>
</dbReference>
<evidence type="ECO:0000256" key="3">
    <source>
        <dbReference type="ARBA" id="ARBA00022679"/>
    </source>
</evidence>
<reference evidence="10" key="2">
    <citation type="journal article" date="2021" name="PeerJ">
        <title>Extensive microbial diversity within the chicken gut microbiome revealed by metagenomics and culture.</title>
        <authorList>
            <person name="Gilroy R."/>
            <person name="Ravi A."/>
            <person name="Getino M."/>
            <person name="Pursley I."/>
            <person name="Horton D.L."/>
            <person name="Alikhan N.F."/>
            <person name="Baker D."/>
            <person name="Gharbi K."/>
            <person name="Hall N."/>
            <person name="Watson M."/>
            <person name="Adriaenssens E.M."/>
            <person name="Foster-Nyarko E."/>
            <person name="Jarju S."/>
            <person name="Secka A."/>
            <person name="Antonio M."/>
            <person name="Oren A."/>
            <person name="Chaudhuri R.R."/>
            <person name="La Ragione R."/>
            <person name="Hildebrand F."/>
            <person name="Pallen M.J."/>
        </authorList>
    </citation>
    <scope>NUCLEOTIDE SEQUENCE</scope>
    <source>
        <strain evidence="10">17073</strain>
    </source>
</reference>
<evidence type="ECO:0000259" key="8">
    <source>
        <dbReference type="PROSITE" id="PS51332"/>
    </source>
</evidence>
<evidence type="ECO:0000256" key="1">
    <source>
        <dbReference type="ARBA" id="ARBA00010398"/>
    </source>
</evidence>
<evidence type="ECO:0000256" key="2">
    <source>
        <dbReference type="ARBA" id="ARBA00022603"/>
    </source>
</evidence>
<dbReference type="AlphaFoldDB" id="A0A9D1LGU8"/>
<evidence type="ECO:0000256" key="5">
    <source>
        <dbReference type="PROSITE-ProRule" id="PRU00346"/>
    </source>
</evidence>
<dbReference type="InterPro" id="IPR036594">
    <property type="entry name" value="Meth_synthase_dom"/>
</dbReference>